<evidence type="ECO:0000313" key="2">
    <source>
        <dbReference type="Proteomes" id="UP000003053"/>
    </source>
</evidence>
<comment type="caution">
    <text evidence="1">The sequence shown here is derived from an EMBL/GenBank/DDBJ whole genome shotgun (WGS) entry which is preliminary data.</text>
</comment>
<dbReference type="RefSeq" id="WP_004570117.1">
    <property type="nucleotide sequence ID" value="NZ_CH724148.1"/>
</dbReference>
<proteinExistence type="predicted"/>
<dbReference type="HOGENOM" id="CLU_2509878_0_0_10"/>
<evidence type="ECO:0000313" key="1">
    <source>
        <dbReference type="EMBL" id="EAR12449.1"/>
    </source>
</evidence>
<dbReference type="EMBL" id="AAOG01000002">
    <property type="protein sequence ID" value="EAR12449.1"/>
    <property type="molecule type" value="Genomic_DNA"/>
</dbReference>
<reference evidence="1 2" key="1">
    <citation type="submission" date="2006-02" db="EMBL/GenBank/DDBJ databases">
        <authorList>
            <person name="Murray A."/>
            <person name="Staley J."/>
            <person name="Ferriera S."/>
            <person name="Johnson J."/>
            <person name="Kravitz S."/>
            <person name="Halpern A."/>
            <person name="Remington K."/>
            <person name="Beeson K."/>
            <person name="Tran B."/>
            <person name="Rogers Y.-H."/>
            <person name="Friedman R."/>
            <person name="Venter J.C."/>
        </authorList>
    </citation>
    <scope>NUCLEOTIDE SEQUENCE [LARGE SCALE GENOMIC DNA]</scope>
    <source>
        <strain evidence="1 2">23-P</strain>
    </source>
</reference>
<organism evidence="1 2">
    <name type="scientific">Polaribacter irgensii 23-P</name>
    <dbReference type="NCBI Taxonomy" id="313594"/>
    <lineage>
        <taxon>Bacteria</taxon>
        <taxon>Pseudomonadati</taxon>
        <taxon>Bacteroidota</taxon>
        <taxon>Flavobacteriia</taxon>
        <taxon>Flavobacteriales</taxon>
        <taxon>Flavobacteriaceae</taxon>
    </lineage>
</organism>
<dbReference type="eggNOG" id="ENOG5032Y0V">
    <property type="taxonomic scope" value="Bacteria"/>
</dbReference>
<dbReference type="STRING" id="313594.PI23P_07485"/>
<accession>A4BZ56</accession>
<keyword evidence="2" id="KW-1185">Reference proteome</keyword>
<sequence length="85" mass="9748">MKHIQWQEIETAHVRNYNPIGEYSGWGIKGGLLWNKEKGKYVNISGAIGIQLVLKNGKKLLIGTQKKEEVNNVLKNYQKKIYGSY</sequence>
<dbReference type="OrthoDB" id="582675at2"/>
<gene>
    <name evidence="1" type="ORF">PI23P_07485</name>
</gene>
<protein>
    <submittedName>
        <fullName evidence="1">Uncharacterized protein</fullName>
    </submittedName>
</protein>
<name>A4BZ56_9FLAO</name>
<dbReference type="Proteomes" id="UP000003053">
    <property type="component" value="Unassembled WGS sequence"/>
</dbReference>
<dbReference type="AlphaFoldDB" id="A4BZ56"/>